<dbReference type="OrthoDB" id="10451389at2759"/>
<keyword evidence="2" id="KW-1185">Reference proteome</keyword>
<dbReference type="Proteomes" id="UP000237105">
    <property type="component" value="Unassembled WGS sequence"/>
</dbReference>
<evidence type="ECO:0000313" key="1">
    <source>
        <dbReference type="EMBL" id="PON37148.1"/>
    </source>
</evidence>
<name>A0A2P5AKS4_PARAD</name>
<sequence>MLQHPILIRVVFFDHSNIRKVFNPSLQTRNFTPAASPTTSSQKANHAKAKLVIPILLPQKNFFLPKAILFQDL</sequence>
<protein>
    <submittedName>
        <fullName evidence="1">Uncharacterized protein</fullName>
    </submittedName>
</protein>
<comment type="caution">
    <text evidence="1">The sequence shown here is derived from an EMBL/GenBank/DDBJ whole genome shotgun (WGS) entry which is preliminary data.</text>
</comment>
<evidence type="ECO:0000313" key="2">
    <source>
        <dbReference type="Proteomes" id="UP000237105"/>
    </source>
</evidence>
<proteinExistence type="predicted"/>
<reference evidence="2" key="1">
    <citation type="submission" date="2016-06" db="EMBL/GenBank/DDBJ databases">
        <title>Parallel loss of symbiosis genes in relatives of nitrogen-fixing non-legume Parasponia.</title>
        <authorList>
            <person name="Van Velzen R."/>
            <person name="Holmer R."/>
            <person name="Bu F."/>
            <person name="Rutten L."/>
            <person name="Van Zeijl A."/>
            <person name="Liu W."/>
            <person name="Santuari L."/>
            <person name="Cao Q."/>
            <person name="Sharma T."/>
            <person name="Shen D."/>
            <person name="Roswanjaya Y."/>
            <person name="Wardhani T."/>
            <person name="Kalhor M.S."/>
            <person name="Jansen J."/>
            <person name="Van den Hoogen J."/>
            <person name="Gungor B."/>
            <person name="Hartog M."/>
            <person name="Hontelez J."/>
            <person name="Verver J."/>
            <person name="Yang W.-C."/>
            <person name="Schijlen E."/>
            <person name="Repin R."/>
            <person name="Schilthuizen M."/>
            <person name="Schranz E."/>
            <person name="Heidstra R."/>
            <person name="Miyata K."/>
            <person name="Fedorova E."/>
            <person name="Kohlen W."/>
            <person name="Bisseling T."/>
            <person name="Smit S."/>
            <person name="Geurts R."/>
        </authorList>
    </citation>
    <scope>NUCLEOTIDE SEQUENCE [LARGE SCALE GENOMIC DNA]</scope>
    <source>
        <strain evidence="2">cv. WU1-14</strain>
    </source>
</reference>
<accession>A0A2P5AKS4</accession>
<organism evidence="1 2">
    <name type="scientific">Parasponia andersonii</name>
    <name type="common">Sponia andersonii</name>
    <dbReference type="NCBI Taxonomy" id="3476"/>
    <lineage>
        <taxon>Eukaryota</taxon>
        <taxon>Viridiplantae</taxon>
        <taxon>Streptophyta</taxon>
        <taxon>Embryophyta</taxon>
        <taxon>Tracheophyta</taxon>
        <taxon>Spermatophyta</taxon>
        <taxon>Magnoliopsida</taxon>
        <taxon>eudicotyledons</taxon>
        <taxon>Gunneridae</taxon>
        <taxon>Pentapetalae</taxon>
        <taxon>rosids</taxon>
        <taxon>fabids</taxon>
        <taxon>Rosales</taxon>
        <taxon>Cannabaceae</taxon>
        <taxon>Parasponia</taxon>
    </lineage>
</organism>
<dbReference type="EMBL" id="JXTB01000540">
    <property type="protein sequence ID" value="PON37148.1"/>
    <property type="molecule type" value="Genomic_DNA"/>
</dbReference>
<gene>
    <name evidence="1" type="ORF">PanWU01x14_322690</name>
</gene>
<dbReference type="AlphaFoldDB" id="A0A2P5AKS4"/>